<gene>
    <name evidence="1" type="ORF">JI435_421360</name>
</gene>
<reference evidence="2" key="1">
    <citation type="journal article" date="2021" name="BMC Genomics">
        <title>Chromosome-level genome assembly and manually-curated proteome of model necrotroph Parastagonospora nodorum Sn15 reveals a genome-wide trove of candidate effector homologs, and redundancy of virulence-related functions within an accessory chromosome.</title>
        <authorList>
            <person name="Bertazzoni S."/>
            <person name="Jones D.A.B."/>
            <person name="Phan H.T."/>
            <person name="Tan K.-C."/>
            <person name="Hane J.K."/>
        </authorList>
    </citation>
    <scope>NUCLEOTIDE SEQUENCE [LARGE SCALE GENOMIC DNA]</scope>
    <source>
        <strain evidence="2">SN15 / ATCC MYA-4574 / FGSC 10173)</strain>
    </source>
</reference>
<name>A0A7U2I5U4_PHANO</name>
<dbReference type="AlphaFoldDB" id="A0A7U2I5U4"/>
<evidence type="ECO:0000313" key="2">
    <source>
        <dbReference type="Proteomes" id="UP000663193"/>
    </source>
</evidence>
<dbReference type="EMBL" id="CP069039">
    <property type="protein sequence ID" value="QRD04491.1"/>
    <property type="molecule type" value="Genomic_DNA"/>
</dbReference>
<organism evidence="1 2">
    <name type="scientific">Phaeosphaeria nodorum (strain SN15 / ATCC MYA-4574 / FGSC 10173)</name>
    <name type="common">Glume blotch fungus</name>
    <name type="synonym">Parastagonospora nodorum</name>
    <dbReference type="NCBI Taxonomy" id="321614"/>
    <lineage>
        <taxon>Eukaryota</taxon>
        <taxon>Fungi</taxon>
        <taxon>Dikarya</taxon>
        <taxon>Ascomycota</taxon>
        <taxon>Pezizomycotina</taxon>
        <taxon>Dothideomycetes</taxon>
        <taxon>Pleosporomycetidae</taxon>
        <taxon>Pleosporales</taxon>
        <taxon>Pleosporineae</taxon>
        <taxon>Phaeosphaeriaceae</taxon>
        <taxon>Parastagonospora</taxon>
    </lineage>
</organism>
<proteinExistence type="predicted"/>
<dbReference type="VEuPathDB" id="FungiDB:JI435_421360"/>
<evidence type="ECO:0000313" key="1">
    <source>
        <dbReference type="EMBL" id="QRD04491.1"/>
    </source>
</evidence>
<keyword evidence="2" id="KW-1185">Reference proteome</keyword>
<dbReference type="Proteomes" id="UP000663193">
    <property type="component" value="Chromosome 17"/>
</dbReference>
<protein>
    <submittedName>
        <fullName evidence="1">Uncharacterized protein</fullName>
    </submittedName>
</protein>
<sequence length="52" mass="6246">MRRRKRALQHVQVHRLVFVLDTRCREAEVDEVHISLQAPFILVVGSRRRCQH</sequence>
<accession>A0A7U2I5U4</accession>